<keyword evidence="8 9" id="KW-0472">Membrane</keyword>
<keyword evidence="5" id="KW-0547">Nucleotide-binding</keyword>
<evidence type="ECO:0000256" key="9">
    <source>
        <dbReference type="SAM" id="Phobius"/>
    </source>
</evidence>
<name>A0A1J4MZG3_9CRYT</name>
<dbReference type="InterPro" id="IPR017871">
    <property type="entry name" value="ABC_transporter-like_CS"/>
</dbReference>
<feature type="transmembrane region" description="Helical" evidence="9">
    <location>
        <begin position="1120"/>
        <end position="1140"/>
    </location>
</feature>
<dbReference type="InterPro" id="IPR044726">
    <property type="entry name" value="ABCC_6TM_D2"/>
</dbReference>
<feature type="transmembrane region" description="Helical" evidence="9">
    <location>
        <begin position="1212"/>
        <end position="1238"/>
    </location>
</feature>
<dbReference type="InterPro" id="IPR050173">
    <property type="entry name" value="ABC_transporter_C-like"/>
</dbReference>
<dbReference type="InterPro" id="IPR003439">
    <property type="entry name" value="ABC_transporter-like_ATP-bd"/>
</dbReference>
<accession>A0A1J4MZG3</accession>
<dbReference type="PANTHER" id="PTHR24223">
    <property type="entry name" value="ATP-BINDING CASSETTE SUB-FAMILY C"/>
    <property type="match status" value="1"/>
</dbReference>
<evidence type="ECO:0000313" key="13">
    <source>
        <dbReference type="Proteomes" id="UP000186804"/>
    </source>
</evidence>
<dbReference type="GO" id="GO:0140359">
    <property type="term" value="F:ABC-type transporter activity"/>
    <property type="evidence" value="ECO:0007669"/>
    <property type="project" value="InterPro"/>
</dbReference>
<dbReference type="PROSITE" id="PS50893">
    <property type="entry name" value="ABC_TRANSPORTER_2"/>
    <property type="match status" value="2"/>
</dbReference>
<evidence type="ECO:0000256" key="6">
    <source>
        <dbReference type="ARBA" id="ARBA00022840"/>
    </source>
</evidence>
<keyword evidence="3" id="KW-0813">Transport</keyword>
<evidence type="ECO:0000256" key="8">
    <source>
        <dbReference type="ARBA" id="ARBA00023136"/>
    </source>
</evidence>
<comment type="subcellular location">
    <subcellularLocation>
        <location evidence="1">Membrane</location>
        <topology evidence="1">Multi-pass membrane protein</topology>
    </subcellularLocation>
</comment>
<dbReference type="InterPro" id="IPR011527">
    <property type="entry name" value="ABC1_TM_dom"/>
</dbReference>
<feature type="transmembrane region" description="Helical" evidence="9">
    <location>
        <begin position="330"/>
        <end position="355"/>
    </location>
</feature>
<dbReference type="CDD" id="cd18580">
    <property type="entry name" value="ABC_6TM_ABCC_D2"/>
    <property type="match status" value="1"/>
</dbReference>
<dbReference type="VEuPathDB" id="CryptoDB:cand_034150"/>
<evidence type="ECO:0000256" key="7">
    <source>
        <dbReference type="ARBA" id="ARBA00022989"/>
    </source>
</evidence>
<dbReference type="GO" id="GO:0016020">
    <property type="term" value="C:membrane"/>
    <property type="evidence" value="ECO:0007669"/>
    <property type="project" value="UniProtKB-SubCell"/>
</dbReference>
<keyword evidence="6" id="KW-0067">ATP-binding</keyword>
<feature type="transmembrane region" description="Helical" evidence="9">
    <location>
        <begin position="1022"/>
        <end position="1050"/>
    </location>
</feature>
<dbReference type="SUPFAM" id="SSF52540">
    <property type="entry name" value="P-loop containing nucleoside triphosphate hydrolases"/>
    <property type="match status" value="2"/>
</dbReference>
<dbReference type="SMART" id="SM00382">
    <property type="entry name" value="AAA"/>
    <property type="match status" value="2"/>
</dbReference>
<dbReference type="GO" id="GO:0016887">
    <property type="term" value="F:ATP hydrolysis activity"/>
    <property type="evidence" value="ECO:0007669"/>
    <property type="project" value="InterPro"/>
</dbReference>
<sequence length="1601" mass="183750">MGIKRLVNNDLTLNINDEYYITQDPLKKKKGQSWLEYLYSRIQFTWVTKWMYLGCIRTLPASILPQLSRSDNTRYWSRIFEDSLLIEQLKCVTSFDRKILVIRALWRSLYGQLLAMMALKALSEACEYLNNTVLRNFLEYKEKEDSLNLGDIPKEDKNIILESGLHYAIIMIFFNIVHVYISTQFNFWLSRVILRIQTCLKTSIFTRIIKNKACKQNNIEEIDSNDLIPSDEIVQLTELDDNHALAINNNEMKSSSLEEIKFTISKTSNSDHISNDRHVNSYAASTNVFNLLMVDVDDIEDLLMAITQFILLPYRLFIASLIMYQNIGSSAFPGIMVMVGIISLMVIVDIICALLKGPLLLWRDRRLEKLHESLNQIRGIQILGWEYFAEQRIQNERNNEVKYLSGIISLTSLSHMLFKLATSGAVVVVITFHTWNFLSHSENKHPSNLLGNDMSQLRASTVIPLLHIINYVTHILETVPNSLNMLIEGWISLERFSFYLGLSNLKSNDLSQIHREISTRSRIISDTEFLEDKSQSEYLVSYLQKKVDEKLEEEDILLLNSSNINSEGSPLLQIKNNSAIDTNYLNNIDIKNDVESDKIQIYLENVSYYWEEITSNNKARPNLYVPKFVVEINTCHFIMGDPGSGKSTLLYGILGELNSTGLQFNASKGHTIGYSSQDPWIPIGTIRSVILFDRPWDQRRYQRVVEACLLVKDFSLWPENDLRILDDGGHILSGGQRSRLTLARSLYGYLSEENLVDADIYNMKRRLDSKLFLLDDIFLSLDPNVGREIFWNLFNKKTGLLINYASLVVISPSIIDYFLHDEVISGNFDRFGIKFISWKILSNVLQPIELESLINKYIPIATPHPITNEDNTYICTEKNTPNPSLEYIDVQIYTDIQKHIANSNNFQENPSIDCDKPKPLLTSNDFYSEDIVYMSTEGQRTIPIQIYLWYISKTSKYMFALTICFAFVSLVLENSKDLFLAMWTGISPSGNKVIESNKVTNVRVSDVDHEYNMNTSEYLSNLHYLILIFLFSILCRFSAQIFQVIAGIVGAKNVHNEMLRCMLSTSLQFFDKTTIGQIISRFCLDLMSIDRSIMLKICTFSIIVFEILIKGSFVVYVFPWIFLLIPVVGLFAWFWLFQYYRHTSRELFRSNLSAHTPICNIYTEALIGGVTIRAFKCEETYLNRNITYIDNLQRIKFMRSATSQWISVRMQLLALPFTVGITLFPIILKYFGISISFLNFGSSGTSAGTWGLALIYSMSYAPLINNAFSSFISVEKSMCAVERISIFLKDLHSTKQQTTINEVARDVLAYPSIPSLGLYIHQLNVLYEDNSLGIELQNQIVNYGECVGIIGRTGSGKSTLLNAILGLTPIKNSQVYLDGMWLYSDKLKLKKHDYIGVLPQDSIGFNGWTVRKFLDPHNEISSDSEIWQGLRICGLESIIRGLCCNNQLEATISGFFYKSRSNSSERSRLLKKKSSNNYLKSDCKLTQKYLRQLALARLIIHRHKYKIVLVDEPPEELSCDASLHQTSEFSPDTSVEEVIFTYMKHCIVFIVAHNSKSLKRCNRIWVLSCGHKVTECNFCDVGNQQLLAEFLRENQYGVFRS</sequence>
<dbReference type="EMBL" id="LRBS01000002">
    <property type="protein sequence ID" value="OII78357.1"/>
    <property type="molecule type" value="Genomic_DNA"/>
</dbReference>
<keyword evidence="13" id="KW-1185">Reference proteome</keyword>
<evidence type="ECO:0000256" key="1">
    <source>
        <dbReference type="ARBA" id="ARBA00004141"/>
    </source>
</evidence>
<comment type="caution">
    <text evidence="12">The sequence shown here is derived from an EMBL/GenBank/DDBJ whole genome shotgun (WGS) entry which is preliminary data.</text>
</comment>
<dbReference type="InterPro" id="IPR027417">
    <property type="entry name" value="P-loop_NTPase"/>
</dbReference>
<dbReference type="Pfam" id="PF00664">
    <property type="entry name" value="ABC_membrane"/>
    <property type="match status" value="2"/>
</dbReference>
<dbReference type="InterPro" id="IPR036640">
    <property type="entry name" value="ABC1_TM_sf"/>
</dbReference>
<proteinExistence type="inferred from homology"/>
<organism evidence="12 13">
    <name type="scientific">Cryptosporidium andersoni</name>
    <dbReference type="NCBI Taxonomy" id="117008"/>
    <lineage>
        <taxon>Eukaryota</taxon>
        <taxon>Sar</taxon>
        <taxon>Alveolata</taxon>
        <taxon>Apicomplexa</taxon>
        <taxon>Conoidasida</taxon>
        <taxon>Coccidia</taxon>
        <taxon>Eucoccidiorida</taxon>
        <taxon>Eimeriorina</taxon>
        <taxon>Cryptosporidiidae</taxon>
        <taxon>Cryptosporidium</taxon>
    </lineage>
</organism>
<evidence type="ECO:0000256" key="2">
    <source>
        <dbReference type="ARBA" id="ARBA00009726"/>
    </source>
</evidence>
<evidence type="ECO:0000259" key="11">
    <source>
        <dbReference type="PROSITE" id="PS50929"/>
    </source>
</evidence>
<dbReference type="Gene3D" id="3.40.50.300">
    <property type="entry name" value="P-loop containing nucleotide triphosphate hydrolases"/>
    <property type="match status" value="2"/>
</dbReference>
<protein>
    <submittedName>
        <fullName evidence="12">ABC transporter family protein</fullName>
    </submittedName>
</protein>
<dbReference type="GeneID" id="92367599"/>
<feature type="transmembrane region" description="Helical" evidence="9">
    <location>
        <begin position="302"/>
        <end position="324"/>
    </location>
</feature>
<dbReference type="Proteomes" id="UP000186804">
    <property type="component" value="Unassembled WGS sequence"/>
</dbReference>
<keyword evidence="4 9" id="KW-0812">Transmembrane</keyword>
<dbReference type="Gene3D" id="1.20.1560.10">
    <property type="entry name" value="ABC transporter type 1, transmembrane domain"/>
    <property type="match status" value="2"/>
</dbReference>
<dbReference type="SUPFAM" id="SSF90123">
    <property type="entry name" value="ABC transporter transmembrane region"/>
    <property type="match status" value="2"/>
</dbReference>
<dbReference type="PANTHER" id="PTHR24223:SF456">
    <property type="entry name" value="MULTIDRUG RESISTANCE-ASSOCIATED PROTEIN LETHAL(2)03659"/>
    <property type="match status" value="1"/>
</dbReference>
<feature type="transmembrane region" description="Helical" evidence="9">
    <location>
        <begin position="164"/>
        <end position="181"/>
    </location>
</feature>
<dbReference type="PROSITE" id="PS50929">
    <property type="entry name" value="ABC_TM1F"/>
    <property type="match status" value="2"/>
</dbReference>
<dbReference type="RefSeq" id="XP_067070203.1">
    <property type="nucleotide sequence ID" value="XM_067213641.1"/>
</dbReference>
<evidence type="ECO:0000256" key="5">
    <source>
        <dbReference type="ARBA" id="ARBA00022741"/>
    </source>
</evidence>
<feature type="domain" description="ABC transporter" evidence="10">
    <location>
        <begin position="1318"/>
        <end position="1594"/>
    </location>
</feature>
<feature type="domain" description="ABC transmembrane type-1" evidence="11">
    <location>
        <begin position="290"/>
        <end position="488"/>
    </location>
</feature>
<feature type="domain" description="ABC transporter" evidence="10">
    <location>
        <begin position="601"/>
        <end position="836"/>
    </location>
</feature>
<evidence type="ECO:0000256" key="3">
    <source>
        <dbReference type="ARBA" id="ARBA00022448"/>
    </source>
</evidence>
<comment type="similarity">
    <text evidence="2">Belongs to the ABC transporter superfamily. ABCC family. Conjugate transporter (TC 3.A.1.208) subfamily.</text>
</comment>
<dbReference type="Pfam" id="PF00005">
    <property type="entry name" value="ABC_tran"/>
    <property type="match status" value="2"/>
</dbReference>
<evidence type="ECO:0000259" key="10">
    <source>
        <dbReference type="PROSITE" id="PS50893"/>
    </source>
</evidence>
<feature type="domain" description="ABC transmembrane type-1" evidence="11">
    <location>
        <begin position="1024"/>
        <end position="1276"/>
    </location>
</feature>
<dbReference type="GO" id="GO:0005524">
    <property type="term" value="F:ATP binding"/>
    <property type="evidence" value="ECO:0007669"/>
    <property type="project" value="UniProtKB-KW"/>
</dbReference>
<evidence type="ECO:0000256" key="4">
    <source>
        <dbReference type="ARBA" id="ARBA00022692"/>
    </source>
</evidence>
<dbReference type="InterPro" id="IPR003593">
    <property type="entry name" value="AAA+_ATPase"/>
</dbReference>
<reference evidence="12 13" key="1">
    <citation type="submission" date="2016-10" db="EMBL/GenBank/DDBJ databases">
        <title>Reductive evolution of mitochondrial metabolism and differential evolution of invasion-related proteins in Cryptosporidium.</title>
        <authorList>
            <person name="Liu S."/>
            <person name="Roellig D.M."/>
            <person name="Guo Y."/>
            <person name="Li N."/>
            <person name="Frace M.A."/>
            <person name="Tang K."/>
            <person name="Zhang L."/>
            <person name="Feng Y."/>
            <person name="Xiao L."/>
        </authorList>
    </citation>
    <scope>NUCLEOTIDE SEQUENCE [LARGE SCALE GENOMIC DNA]</scope>
    <source>
        <strain evidence="12">30847</strain>
    </source>
</reference>
<keyword evidence="7 9" id="KW-1133">Transmembrane helix</keyword>
<dbReference type="PROSITE" id="PS00211">
    <property type="entry name" value="ABC_TRANSPORTER_1"/>
    <property type="match status" value="1"/>
</dbReference>
<gene>
    <name evidence="12" type="ORF">cand_034150</name>
</gene>
<evidence type="ECO:0000313" key="12">
    <source>
        <dbReference type="EMBL" id="OII78357.1"/>
    </source>
</evidence>
<dbReference type="OrthoDB" id="4865934at2759"/>
<feature type="transmembrane region" description="Helical" evidence="9">
    <location>
        <begin position="1093"/>
        <end position="1114"/>
    </location>
</feature>